<proteinExistence type="predicted"/>
<feature type="non-terminal residue" evidence="1">
    <location>
        <position position="128"/>
    </location>
</feature>
<comment type="caution">
    <text evidence="1">The sequence shown here is derived from an EMBL/GenBank/DDBJ whole genome shotgun (WGS) entry which is preliminary data.</text>
</comment>
<reference evidence="1 2" key="1">
    <citation type="submission" date="2024-05" db="EMBL/GenBank/DDBJ databases">
        <authorList>
            <person name="Wallberg A."/>
        </authorList>
    </citation>
    <scope>NUCLEOTIDE SEQUENCE [LARGE SCALE GENOMIC DNA]</scope>
</reference>
<evidence type="ECO:0000313" key="2">
    <source>
        <dbReference type="Proteomes" id="UP001497623"/>
    </source>
</evidence>
<keyword evidence="2" id="KW-1185">Reference proteome</keyword>
<gene>
    <name evidence="1" type="ORF">MNOR_LOCUS26512</name>
</gene>
<sequence length="128" mass="14420">MDDVLTGLGLGRWQLLTVASTLMEMSLSPTQLFSSTFINAPVGYRCQEPGFILTDSNSSINGLYDNSCYKENHTIIDSSIEEEESIGERYRRSFVSLQSTVNTLNATSKLHKCNHWEYDTSVFESTFT</sequence>
<protein>
    <submittedName>
        <fullName evidence="1">Uncharacterized protein</fullName>
    </submittedName>
</protein>
<dbReference type="AlphaFoldDB" id="A0AAV2RMR0"/>
<dbReference type="EMBL" id="CAXKWB010026588">
    <property type="protein sequence ID" value="CAL4130405.1"/>
    <property type="molecule type" value="Genomic_DNA"/>
</dbReference>
<name>A0AAV2RMR0_MEGNR</name>
<dbReference type="Proteomes" id="UP001497623">
    <property type="component" value="Unassembled WGS sequence"/>
</dbReference>
<evidence type="ECO:0000313" key="1">
    <source>
        <dbReference type="EMBL" id="CAL4130405.1"/>
    </source>
</evidence>
<organism evidence="1 2">
    <name type="scientific">Meganyctiphanes norvegica</name>
    <name type="common">Northern krill</name>
    <name type="synonym">Thysanopoda norvegica</name>
    <dbReference type="NCBI Taxonomy" id="48144"/>
    <lineage>
        <taxon>Eukaryota</taxon>
        <taxon>Metazoa</taxon>
        <taxon>Ecdysozoa</taxon>
        <taxon>Arthropoda</taxon>
        <taxon>Crustacea</taxon>
        <taxon>Multicrustacea</taxon>
        <taxon>Malacostraca</taxon>
        <taxon>Eumalacostraca</taxon>
        <taxon>Eucarida</taxon>
        <taxon>Euphausiacea</taxon>
        <taxon>Euphausiidae</taxon>
        <taxon>Meganyctiphanes</taxon>
    </lineage>
</organism>
<accession>A0AAV2RMR0</accession>